<reference evidence="5" key="1">
    <citation type="submission" date="2020-09" db="EMBL/GenBank/DDBJ databases">
        <title>Genome-Enabled Discovery of Anthraquinone Biosynthesis in Senna tora.</title>
        <authorList>
            <person name="Kang S.-H."/>
            <person name="Pandey R.P."/>
            <person name="Lee C.-M."/>
            <person name="Sim J.-S."/>
            <person name="Jeong J.-T."/>
            <person name="Choi B.-S."/>
            <person name="Jung M."/>
            <person name="Ginzburg D."/>
            <person name="Zhao K."/>
            <person name="Won S.Y."/>
            <person name="Oh T.-J."/>
            <person name="Yu Y."/>
            <person name="Kim N.-H."/>
            <person name="Lee O.R."/>
            <person name="Lee T.-H."/>
            <person name="Bashyal P."/>
            <person name="Kim T.-S."/>
            <person name="Lee W.-H."/>
            <person name="Kawkins C."/>
            <person name="Kim C.-K."/>
            <person name="Kim J.S."/>
            <person name="Ahn B.O."/>
            <person name="Rhee S.Y."/>
            <person name="Sohng J.K."/>
        </authorList>
    </citation>
    <scope>NUCLEOTIDE SEQUENCE</scope>
    <source>
        <tissue evidence="5">Leaf</tissue>
    </source>
</reference>
<dbReference type="PROSITE" id="PS50961">
    <property type="entry name" value="HTH_LA"/>
    <property type="match status" value="1"/>
</dbReference>
<feature type="domain" description="HTH La-type RNA-binding" evidence="4">
    <location>
        <begin position="376"/>
        <end position="465"/>
    </location>
</feature>
<dbReference type="AlphaFoldDB" id="A0A834TVX8"/>
<feature type="compositionally biased region" description="Polar residues" evidence="3">
    <location>
        <begin position="517"/>
        <end position="536"/>
    </location>
</feature>
<dbReference type="SUPFAM" id="SSF46785">
    <property type="entry name" value="Winged helix' DNA-binding domain"/>
    <property type="match status" value="1"/>
</dbReference>
<dbReference type="Pfam" id="PF05383">
    <property type="entry name" value="La"/>
    <property type="match status" value="1"/>
</dbReference>
<feature type="compositionally biased region" description="Low complexity" evidence="3">
    <location>
        <begin position="132"/>
        <end position="149"/>
    </location>
</feature>
<dbReference type="GO" id="GO:0003723">
    <property type="term" value="F:RNA binding"/>
    <property type="evidence" value="ECO:0007669"/>
    <property type="project" value="UniProtKB-UniRule"/>
</dbReference>
<keyword evidence="6" id="KW-1185">Reference proteome</keyword>
<evidence type="ECO:0000256" key="2">
    <source>
        <dbReference type="PROSITE-ProRule" id="PRU00332"/>
    </source>
</evidence>
<feature type="compositionally biased region" description="Polar residues" evidence="3">
    <location>
        <begin position="150"/>
        <end position="182"/>
    </location>
</feature>
<dbReference type="Gene3D" id="1.10.10.10">
    <property type="entry name" value="Winged helix-like DNA-binding domain superfamily/Winged helix DNA-binding domain"/>
    <property type="match status" value="1"/>
</dbReference>
<comment type="caution">
    <text evidence="5">The sequence shown here is derived from an EMBL/GenBank/DDBJ whole genome shotgun (WGS) entry which is preliminary data.</text>
</comment>
<feature type="compositionally biased region" description="Pro residues" evidence="3">
    <location>
        <begin position="211"/>
        <end position="221"/>
    </location>
</feature>
<dbReference type="InterPro" id="IPR006630">
    <property type="entry name" value="La_HTH"/>
</dbReference>
<evidence type="ECO:0000259" key="4">
    <source>
        <dbReference type="PROSITE" id="PS50961"/>
    </source>
</evidence>
<feature type="region of interest" description="Disordered" evidence="3">
    <location>
        <begin position="1"/>
        <end position="115"/>
    </location>
</feature>
<dbReference type="OrthoDB" id="340227at2759"/>
<feature type="compositionally biased region" description="Basic and acidic residues" evidence="3">
    <location>
        <begin position="293"/>
        <end position="310"/>
    </location>
</feature>
<feature type="region of interest" description="Disordered" evidence="3">
    <location>
        <begin position="272"/>
        <end position="319"/>
    </location>
</feature>
<proteinExistence type="predicted"/>
<organism evidence="5 6">
    <name type="scientific">Senna tora</name>
    <dbReference type="NCBI Taxonomy" id="362788"/>
    <lineage>
        <taxon>Eukaryota</taxon>
        <taxon>Viridiplantae</taxon>
        <taxon>Streptophyta</taxon>
        <taxon>Embryophyta</taxon>
        <taxon>Tracheophyta</taxon>
        <taxon>Spermatophyta</taxon>
        <taxon>Magnoliopsida</taxon>
        <taxon>eudicotyledons</taxon>
        <taxon>Gunneridae</taxon>
        <taxon>Pentapetalae</taxon>
        <taxon>rosids</taxon>
        <taxon>fabids</taxon>
        <taxon>Fabales</taxon>
        <taxon>Fabaceae</taxon>
        <taxon>Caesalpinioideae</taxon>
        <taxon>Cassia clade</taxon>
        <taxon>Senna</taxon>
    </lineage>
</organism>
<name>A0A834TVX8_9FABA</name>
<dbReference type="EMBL" id="JAAIUW010000005">
    <property type="protein sequence ID" value="KAF7829545.1"/>
    <property type="molecule type" value="Genomic_DNA"/>
</dbReference>
<evidence type="ECO:0000313" key="6">
    <source>
        <dbReference type="Proteomes" id="UP000634136"/>
    </source>
</evidence>
<dbReference type="FunFam" id="1.10.10.10:FF:000131">
    <property type="entry name" value="la-related protein 1B isoform X2"/>
    <property type="match status" value="1"/>
</dbReference>
<dbReference type="InterPro" id="IPR045180">
    <property type="entry name" value="La_dom_prot"/>
</dbReference>
<accession>A0A834TVX8</accession>
<dbReference type="PANTHER" id="PTHR22792">
    <property type="entry name" value="LUPUS LA PROTEIN-RELATED"/>
    <property type="match status" value="1"/>
</dbReference>
<protein>
    <submittedName>
        <fullName evidence="5">La-related protein 1C-like</fullName>
    </submittedName>
</protein>
<gene>
    <name evidence="5" type="ORF">G2W53_011878</name>
</gene>
<feature type="region of interest" description="Disordered" evidence="3">
    <location>
        <begin position="127"/>
        <end position="226"/>
    </location>
</feature>
<sequence>MVTTADSSSNHHSPTNAGDTNSPKFPRKNLPSAWAQVVRGGDTELHSGIHQSLPSSSLSTSLADQPPFSDSSPKAASASPPLDNSNIAAGDSSDANDSNAGRLKRPAWNKPSNGVVEAPVMGAVSWPALSESTKTPTKSSANSSSKTATDGSLSTSQGPSASPSPQKQATSNVKPNSATNYTVHHRQRSMKRGSSNSIGSGHAQSSFSSPSPSPPPPPPFPVFQIPPNSYGNVVPVVPDPSPREIPYRNNNWDTRPSVGGFVPAMNDHWNSARRGNFGTHQRGDGSYHNNHGGRRDHDRGNYANTRDSHVQQRIPPRGLVRHPPPNTPPFVPPQHIGPIVNHVGFPEFYYFPTVPLEPFRGMPFITHGPPPAMFIPAAGPPLTNKIVDQIDYYFSDANLVKDEFLRSNMDEQGWVPITLIASFRRVKNLTNNIQLILDSLRTSNVVEVQGDKLRRRNEWTKWLNSSQLRANSGSVSTGGSSYSNIAADFQKITLEEAAGTDKGISDTTSEAFPGRNPTDSTGQHQLPNGDTTRNTN</sequence>
<evidence type="ECO:0000256" key="1">
    <source>
        <dbReference type="ARBA" id="ARBA00022884"/>
    </source>
</evidence>
<feature type="compositionally biased region" description="Low complexity" evidence="3">
    <location>
        <begin position="52"/>
        <end position="81"/>
    </location>
</feature>
<dbReference type="InterPro" id="IPR036390">
    <property type="entry name" value="WH_DNA-bd_sf"/>
</dbReference>
<evidence type="ECO:0000256" key="3">
    <source>
        <dbReference type="SAM" id="MobiDB-lite"/>
    </source>
</evidence>
<feature type="region of interest" description="Disordered" evidence="3">
    <location>
        <begin position="498"/>
        <end position="536"/>
    </location>
</feature>
<dbReference type="CDD" id="cd07323">
    <property type="entry name" value="LAM"/>
    <property type="match status" value="1"/>
</dbReference>
<feature type="compositionally biased region" description="Polar residues" evidence="3">
    <location>
        <begin position="1"/>
        <end position="23"/>
    </location>
</feature>
<feature type="compositionally biased region" description="Polar residues" evidence="3">
    <location>
        <begin position="82"/>
        <end position="99"/>
    </location>
</feature>
<keyword evidence="1 2" id="KW-0694">RNA-binding</keyword>
<dbReference type="PANTHER" id="PTHR22792:SF147">
    <property type="entry name" value="LA-RELATED PROTEIN 6 LA RNA-BINDING DOMAIN PROTEIN"/>
    <property type="match status" value="1"/>
</dbReference>
<feature type="compositionally biased region" description="Polar residues" evidence="3">
    <location>
        <begin position="192"/>
        <end position="204"/>
    </location>
</feature>
<dbReference type="InterPro" id="IPR036388">
    <property type="entry name" value="WH-like_DNA-bd_sf"/>
</dbReference>
<dbReference type="SMART" id="SM00715">
    <property type="entry name" value="LA"/>
    <property type="match status" value="1"/>
</dbReference>
<dbReference type="Proteomes" id="UP000634136">
    <property type="component" value="Unassembled WGS sequence"/>
</dbReference>
<evidence type="ECO:0000313" key="5">
    <source>
        <dbReference type="EMBL" id="KAF7829545.1"/>
    </source>
</evidence>